<accession>A0A1H1VXR9</accession>
<keyword evidence="2" id="KW-1185">Reference proteome</keyword>
<evidence type="ECO:0000313" key="2">
    <source>
        <dbReference type="Proteomes" id="UP000198983"/>
    </source>
</evidence>
<organism evidence="1 2">
    <name type="scientific">Actinopolymorpha singaporensis</name>
    <dbReference type="NCBI Taxonomy" id="117157"/>
    <lineage>
        <taxon>Bacteria</taxon>
        <taxon>Bacillati</taxon>
        <taxon>Actinomycetota</taxon>
        <taxon>Actinomycetes</taxon>
        <taxon>Propionibacteriales</taxon>
        <taxon>Actinopolymorphaceae</taxon>
        <taxon>Actinopolymorpha</taxon>
    </lineage>
</organism>
<protein>
    <submittedName>
        <fullName evidence="1">Uncharacterized protein</fullName>
    </submittedName>
</protein>
<sequence length="105" mass="11504">MTRIRFGGRSGVSSLSARCRRAPAWKSTVTRDPWSLGESSRIGAHGRTDESDRALYAATEWELARQDWVDMNADAKSEVIGQRQANALHDGVVSHSLKMPGFACG</sequence>
<dbReference type="AlphaFoldDB" id="A0A1H1VXR9"/>
<dbReference type="Proteomes" id="UP000198983">
    <property type="component" value="Chromosome I"/>
</dbReference>
<dbReference type="EMBL" id="LT629732">
    <property type="protein sequence ID" value="SDS89553.1"/>
    <property type="molecule type" value="Genomic_DNA"/>
</dbReference>
<evidence type="ECO:0000313" key="1">
    <source>
        <dbReference type="EMBL" id="SDS89553.1"/>
    </source>
</evidence>
<name>A0A1H1VXR9_9ACTN</name>
<gene>
    <name evidence="1" type="ORF">SAMN04489717_4256</name>
</gene>
<proteinExistence type="predicted"/>
<reference evidence="1 2" key="1">
    <citation type="submission" date="2016-10" db="EMBL/GenBank/DDBJ databases">
        <authorList>
            <person name="de Groot N.N."/>
        </authorList>
    </citation>
    <scope>NUCLEOTIDE SEQUENCE [LARGE SCALE GENOMIC DNA]</scope>
    <source>
        <strain evidence="1 2">DSM 22024</strain>
    </source>
</reference>
<dbReference type="STRING" id="117157.SAMN04489717_4256"/>